<dbReference type="SUPFAM" id="SSF69572">
    <property type="entry name" value="Activating enzymes of the ubiquitin-like proteins"/>
    <property type="match status" value="1"/>
</dbReference>
<dbReference type="InterPro" id="IPR000594">
    <property type="entry name" value="ThiF_NAD_FAD-bd"/>
</dbReference>
<dbReference type="FunFam" id="3.40.50.720:FF:000337">
    <property type="entry name" value="NEDD8-activating enzyme E1 regulatory subunit"/>
    <property type="match status" value="1"/>
</dbReference>
<evidence type="ECO:0000313" key="7">
    <source>
        <dbReference type="Proteomes" id="UP000265515"/>
    </source>
</evidence>
<evidence type="ECO:0000256" key="4">
    <source>
        <dbReference type="PIRNR" id="PIRNR039099"/>
    </source>
</evidence>
<dbReference type="PANTHER" id="PTHR10953">
    <property type="entry name" value="UBIQUITIN-ACTIVATING ENZYME E1"/>
    <property type="match status" value="1"/>
</dbReference>
<reference evidence="6 7" key="1">
    <citation type="journal article" date="2018" name="Cell">
        <title>The Chara Genome: Secondary Complexity and Implications for Plant Terrestrialization.</title>
        <authorList>
            <person name="Nishiyama T."/>
            <person name="Sakayama H."/>
            <person name="Vries J.D."/>
            <person name="Buschmann H."/>
            <person name="Saint-Marcoux D."/>
            <person name="Ullrich K.K."/>
            <person name="Haas F.B."/>
            <person name="Vanderstraeten L."/>
            <person name="Becker D."/>
            <person name="Lang D."/>
            <person name="Vosolsobe S."/>
            <person name="Rombauts S."/>
            <person name="Wilhelmsson P.K.I."/>
            <person name="Janitza P."/>
            <person name="Kern R."/>
            <person name="Heyl A."/>
            <person name="Rumpler F."/>
            <person name="Villalobos L.I.A.C."/>
            <person name="Clay J.M."/>
            <person name="Skokan R."/>
            <person name="Toyoda A."/>
            <person name="Suzuki Y."/>
            <person name="Kagoshima H."/>
            <person name="Schijlen E."/>
            <person name="Tajeshwar N."/>
            <person name="Catarino B."/>
            <person name="Hetherington A.J."/>
            <person name="Saltykova A."/>
            <person name="Bonnot C."/>
            <person name="Breuninger H."/>
            <person name="Symeonidi A."/>
            <person name="Radhakrishnan G.V."/>
            <person name="Van Nieuwerburgh F."/>
            <person name="Deforce D."/>
            <person name="Chang C."/>
            <person name="Karol K.G."/>
            <person name="Hedrich R."/>
            <person name="Ulvskov P."/>
            <person name="Glockner G."/>
            <person name="Delwiche C.F."/>
            <person name="Petrasek J."/>
            <person name="Van de Peer Y."/>
            <person name="Friml J."/>
            <person name="Beilby M."/>
            <person name="Dolan L."/>
            <person name="Kohara Y."/>
            <person name="Sugano S."/>
            <person name="Fujiyama A."/>
            <person name="Delaux P.-M."/>
            <person name="Quint M."/>
            <person name="TheiBen G."/>
            <person name="Hagemann M."/>
            <person name="Harholt J."/>
            <person name="Dunand C."/>
            <person name="Zachgo S."/>
            <person name="Langdale J."/>
            <person name="Maumus F."/>
            <person name="Straeten D.V.D."/>
            <person name="Gould S.B."/>
            <person name="Rensing S.A."/>
        </authorList>
    </citation>
    <scope>NUCLEOTIDE SEQUENCE [LARGE SCALE GENOMIC DNA]</scope>
    <source>
        <strain evidence="6 7">S276</strain>
    </source>
</reference>
<dbReference type="GO" id="GO:0045116">
    <property type="term" value="P:protein neddylation"/>
    <property type="evidence" value="ECO:0007669"/>
    <property type="project" value="UniProtKB-UniRule"/>
</dbReference>
<dbReference type="STRING" id="69332.A0A388M6P9"/>
<comment type="similarity">
    <text evidence="2 4">Belongs to the ubiquitin-activating E1 family. ULA1 subfamily.</text>
</comment>
<dbReference type="AlphaFoldDB" id="A0A388M6P9"/>
<dbReference type="InterPro" id="IPR045886">
    <property type="entry name" value="ThiF/MoeB/HesA"/>
</dbReference>
<evidence type="ECO:0000256" key="3">
    <source>
        <dbReference type="ARBA" id="ARBA00022786"/>
    </source>
</evidence>
<dbReference type="InterPro" id="IPR030667">
    <property type="entry name" value="APP-BP1"/>
</dbReference>
<evidence type="ECO:0000313" key="6">
    <source>
        <dbReference type="EMBL" id="GBG90264.1"/>
    </source>
</evidence>
<proteinExistence type="inferred from homology"/>
<dbReference type="PIRSF" id="PIRSF039099">
    <property type="entry name" value="APP-BP1"/>
    <property type="match status" value="1"/>
</dbReference>
<dbReference type="GO" id="GO:0019781">
    <property type="term" value="F:NEDD8 activating enzyme activity"/>
    <property type="evidence" value="ECO:0007669"/>
    <property type="project" value="UniProtKB-UniRule"/>
</dbReference>
<sequence>MARAGPPPTAHQPAARQKYDRQLRIWGEHGQEALKNGHVCLLNCGPTGSEALKNLVLGGIGSFTIVDEARVKPADLGNNFLVDCESLGQSRAKCVSGLLQELNEGVAARFVEESPQTLIEHDANFFSVFTLIIATQMTESSLEKLDSLCRQRGIMLITARTFGLVGSVRISLQEHRVIESKPDNLLDDLRIHQPWEELREFVNSCDIDTEDLLVHQHIPFAVLLVRIADEWRAAHGGRAPKTAAEKAELKSWITARKREQDEENYKEALASVFKAWSPPAISHNLRAILDDHASHVNSASPDFWVMVAALKEFMRNEGDGELPLDGAIPDMHSFTDFYIALQQVYQKKAAADVAAVAAHAQRILKEAGKVPDSIPYSTIKLFCKNARNLQVIRYRPLAEEQSAALAQGSELLRMLASEESSNAVIYVLLRAVDLFAATFNRYPGVYDSDVEEDIARLKAVAVALVSECGLTGAAIPDDFISEICRFGASELHATAAVIGGIVAQEAIKLLTKQFVPLAGTLIYNGISSTTSTLPFS</sequence>
<dbReference type="Gramene" id="GBG90264">
    <property type="protein sequence ID" value="GBG90264"/>
    <property type="gene ID" value="CBR_g50442"/>
</dbReference>
<keyword evidence="3 4" id="KW-0833">Ubl conjugation pathway</keyword>
<dbReference type="OrthoDB" id="1708823at2759"/>
<dbReference type="InterPro" id="IPR035985">
    <property type="entry name" value="Ubiquitin-activating_enz"/>
</dbReference>
<evidence type="ECO:0000256" key="2">
    <source>
        <dbReference type="ARBA" id="ARBA00006868"/>
    </source>
</evidence>
<dbReference type="OMA" id="SAHTQRY"/>
<evidence type="ECO:0000256" key="1">
    <source>
        <dbReference type="ARBA" id="ARBA00005032"/>
    </source>
</evidence>
<evidence type="ECO:0000259" key="5">
    <source>
        <dbReference type="Pfam" id="PF00899"/>
    </source>
</evidence>
<dbReference type="GO" id="GO:0005737">
    <property type="term" value="C:cytoplasm"/>
    <property type="evidence" value="ECO:0007669"/>
    <property type="project" value="TreeGrafter"/>
</dbReference>
<comment type="pathway">
    <text evidence="1 4">Protein modification; protein neddylation.</text>
</comment>
<comment type="function">
    <text evidence="4">Regulatory subunit of the dimeric E1 enzyme. E1 activates RUB1/NEDD8 by first adenylating its C-terminal glycine residue with ATP, thereafter linking this residue to the side chain of the catalytic cysteine, yielding a RUB1-ECR1 thioester and free AMP. E1 finally transfers RUB1 to the catalytic cysteine of RCE1.</text>
</comment>
<dbReference type="Gene3D" id="3.40.50.720">
    <property type="entry name" value="NAD(P)-binding Rossmann-like Domain"/>
    <property type="match status" value="2"/>
</dbReference>
<keyword evidence="7" id="KW-1185">Reference proteome</keyword>
<dbReference type="EMBL" id="BFEA01000799">
    <property type="protein sequence ID" value="GBG90264.1"/>
    <property type="molecule type" value="Genomic_DNA"/>
</dbReference>
<dbReference type="PANTHER" id="PTHR10953:SF29">
    <property type="entry name" value="NEDD8-ACTIVATING ENZYME E1 REGULATORY SUBUNIT"/>
    <property type="match status" value="1"/>
</dbReference>
<accession>A0A388M6P9</accession>
<name>A0A388M6P9_CHABU</name>
<dbReference type="Pfam" id="PF00899">
    <property type="entry name" value="ThiF"/>
    <property type="match status" value="1"/>
</dbReference>
<protein>
    <recommendedName>
        <fullName evidence="4">NEDD8-activating enzyme E1 regulatory subunit</fullName>
    </recommendedName>
</protein>
<dbReference type="CDD" id="cd01493">
    <property type="entry name" value="APPBP1_RUB"/>
    <property type="match status" value="1"/>
</dbReference>
<dbReference type="UniPathway" id="UPA00885"/>
<gene>
    <name evidence="6" type="ORF">CBR_g50442</name>
</gene>
<organism evidence="6 7">
    <name type="scientific">Chara braunii</name>
    <name type="common">Braun's stonewort</name>
    <dbReference type="NCBI Taxonomy" id="69332"/>
    <lineage>
        <taxon>Eukaryota</taxon>
        <taxon>Viridiplantae</taxon>
        <taxon>Streptophyta</taxon>
        <taxon>Charophyceae</taxon>
        <taxon>Charales</taxon>
        <taxon>Characeae</taxon>
        <taxon>Chara</taxon>
    </lineage>
</organism>
<dbReference type="Proteomes" id="UP000265515">
    <property type="component" value="Unassembled WGS sequence"/>
</dbReference>
<comment type="caution">
    <text evidence="6">The sequence shown here is derived from an EMBL/GenBank/DDBJ whole genome shotgun (WGS) entry which is preliminary data.</text>
</comment>
<feature type="domain" description="THIF-type NAD/FAD binding fold" evidence="5">
    <location>
        <begin position="19"/>
        <end position="529"/>
    </location>
</feature>